<evidence type="ECO:0000313" key="1">
    <source>
        <dbReference type="EMBL" id="CAB4795372.1"/>
    </source>
</evidence>
<dbReference type="AlphaFoldDB" id="A0A6J6XF16"/>
<organism evidence="1">
    <name type="scientific">freshwater metagenome</name>
    <dbReference type="NCBI Taxonomy" id="449393"/>
    <lineage>
        <taxon>unclassified sequences</taxon>
        <taxon>metagenomes</taxon>
        <taxon>ecological metagenomes</taxon>
    </lineage>
</organism>
<sequence length="249" mass="27064">MGAFRTLVLESDLEALVKKRHHLEALEQGLRPEHGFVENGGIGPEANRGAGATLRGLAANLEFGGELPAVGEVHVMAVVRVIDLDFDSLRQCIHDGNTHAMETTRNLVARSAEFATGVEHGEHDLGRAHALHLGIGVFVDRNASAVVDDFASAVGQQRDFDTRGVARHCFIDGVVDNLVDQVVKTRGTGRTDIHAGSFAHRLETLEDRDVFCAVLFGGFRHALGFPLPGLRRWIVCVTYTCNFCCGFLL</sequence>
<reference evidence="1" key="1">
    <citation type="submission" date="2020-05" db="EMBL/GenBank/DDBJ databases">
        <authorList>
            <person name="Chiriac C."/>
            <person name="Salcher M."/>
            <person name="Ghai R."/>
            <person name="Kavagutti S V."/>
        </authorList>
    </citation>
    <scope>NUCLEOTIDE SEQUENCE</scope>
</reference>
<protein>
    <submittedName>
        <fullName evidence="1">Unannotated protein</fullName>
    </submittedName>
</protein>
<accession>A0A6J6XF16</accession>
<proteinExistence type="predicted"/>
<name>A0A6J6XF16_9ZZZZ</name>
<gene>
    <name evidence="1" type="ORF">UFOPK3010_00268</name>
</gene>
<dbReference type="EMBL" id="CAFAAM010000022">
    <property type="protein sequence ID" value="CAB4795372.1"/>
    <property type="molecule type" value="Genomic_DNA"/>
</dbReference>